<dbReference type="PANTHER" id="PTHR36124:SF6">
    <property type="entry name" value="ER-BOUND OXYGENASE MPAB_MPAB'_RUBBER OXYGENASE CATALYTIC DOMAIN-CONTAINING PROTEIN"/>
    <property type="match status" value="1"/>
</dbReference>
<name>A0A443HV26_BYSSP</name>
<evidence type="ECO:0000313" key="3">
    <source>
        <dbReference type="Proteomes" id="UP000283841"/>
    </source>
</evidence>
<dbReference type="VEuPathDB" id="FungiDB:C8Q69DRAFT_486643"/>
<comment type="caution">
    <text evidence="2">The sequence shown here is derived from an EMBL/GenBank/DDBJ whole genome shotgun (WGS) entry which is preliminary data.</text>
</comment>
<accession>A0A443HV26</accession>
<reference evidence="2 3" key="1">
    <citation type="journal article" date="2018" name="Front. Microbiol.">
        <title>Genomic and genetic insights into a cosmopolitan fungus, Paecilomyces variotii (Eurotiales).</title>
        <authorList>
            <person name="Urquhart A.S."/>
            <person name="Mondo S.J."/>
            <person name="Makela M.R."/>
            <person name="Hane J.K."/>
            <person name="Wiebenga A."/>
            <person name="He G."/>
            <person name="Mihaltcheva S."/>
            <person name="Pangilinan J."/>
            <person name="Lipzen A."/>
            <person name="Barry K."/>
            <person name="de Vries R.P."/>
            <person name="Grigoriev I.V."/>
            <person name="Idnurm A."/>
        </authorList>
    </citation>
    <scope>NUCLEOTIDE SEQUENCE [LARGE SCALE GENOMIC DNA]</scope>
    <source>
        <strain evidence="2 3">CBS 101075</strain>
    </source>
</reference>
<proteinExistence type="predicted"/>
<organism evidence="2 3">
    <name type="scientific">Byssochlamys spectabilis</name>
    <name type="common">Paecilomyces variotii</name>
    <dbReference type="NCBI Taxonomy" id="264951"/>
    <lineage>
        <taxon>Eukaryota</taxon>
        <taxon>Fungi</taxon>
        <taxon>Dikarya</taxon>
        <taxon>Ascomycota</taxon>
        <taxon>Pezizomycotina</taxon>
        <taxon>Eurotiomycetes</taxon>
        <taxon>Eurotiomycetidae</taxon>
        <taxon>Eurotiales</taxon>
        <taxon>Thermoascaceae</taxon>
        <taxon>Paecilomyces</taxon>
    </lineage>
</organism>
<keyword evidence="1" id="KW-0472">Membrane</keyword>
<dbReference type="AlphaFoldDB" id="A0A443HV26"/>
<dbReference type="GeneID" id="39601199"/>
<dbReference type="STRING" id="264951.A0A443HV26"/>
<protein>
    <recommendedName>
        <fullName evidence="4">ER-bound oxygenase mpaB/mpaB'/Rubber oxygenase catalytic domain-containing protein</fullName>
    </recommendedName>
</protein>
<dbReference type="RefSeq" id="XP_028485338.1">
    <property type="nucleotide sequence ID" value="XM_028631922.1"/>
</dbReference>
<dbReference type="GO" id="GO:0016491">
    <property type="term" value="F:oxidoreductase activity"/>
    <property type="evidence" value="ECO:0007669"/>
    <property type="project" value="InterPro"/>
</dbReference>
<keyword evidence="1" id="KW-1133">Transmembrane helix</keyword>
<dbReference type="InterPro" id="IPR046366">
    <property type="entry name" value="MPAB"/>
</dbReference>
<sequence length="412" mass="48729">MRGSRYASPRQLLSYTLVGLVIYPTIVSLLRFRRLRKLHRRYHYPTRASMARMTDNEAWEIQKVISELEFPFMYIKALQFALFRTYGIPTISSLLVGTSQFTNPRTALKRYVDTTVLIGEFIAHAPTSDRAQSAISRINYLHSGYRSTGKILEDDMLYTLSLFAIEPIRFIDTYEWRKLSELEKCALGTYWKSLGDAMQISYEALPSYKTGFRDGLHWLEEMDVWRRAYEKEKMVPDQKNKCTADQTTSILVYMLPTRMEHIGYKFVSYMMDDRLRRAMMYEPPPALYATLFSAMLAIRKFFLRYLALPRPYFLRPVRFSDQQNEYGRFFTSEWDAAPYYVKPTLWNRWGPTAWLTWVLGHPLPGDEGDKYYPKGYYIPEVGPKYQEGKGYEQMKEMRKRLHEERTGKCPFH</sequence>
<evidence type="ECO:0008006" key="4">
    <source>
        <dbReference type="Google" id="ProtNLM"/>
    </source>
</evidence>
<evidence type="ECO:0000256" key="1">
    <source>
        <dbReference type="SAM" id="Phobius"/>
    </source>
</evidence>
<keyword evidence="1" id="KW-0812">Transmembrane</keyword>
<dbReference type="EMBL" id="RCNU01000005">
    <property type="protein sequence ID" value="RWQ95693.1"/>
    <property type="molecule type" value="Genomic_DNA"/>
</dbReference>
<dbReference type="Proteomes" id="UP000283841">
    <property type="component" value="Unassembled WGS sequence"/>
</dbReference>
<evidence type="ECO:0000313" key="2">
    <source>
        <dbReference type="EMBL" id="RWQ95693.1"/>
    </source>
</evidence>
<feature type="transmembrane region" description="Helical" evidence="1">
    <location>
        <begin position="12"/>
        <end position="32"/>
    </location>
</feature>
<dbReference type="PANTHER" id="PTHR36124">
    <property type="match status" value="1"/>
</dbReference>
<keyword evidence="3" id="KW-1185">Reference proteome</keyword>
<gene>
    <name evidence="2" type="ORF">C8Q69DRAFT_486643</name>
</gene>